<name>K8E9N8_9CHLO</name>
<reference evidence="2 3" key="1">
    <citation type="submission" date="2011-10" db="EMBL/GenBank/DDBJ databases">
        <authorList>
            <person name="Genoscope - CEA"/>
        </authorList>
    </citation>
    <scope>NUCLEOTIDE SEQUENCE [LARGE SCALE GENOMIC DNA]</scope>
    <source>
        <strain evidence="2 3">RCC 1105</strain>
    </source>
</reference>
<feature type="region of interest" description="Disordered" evidence="1">
    <location>
        <begin position="397"/>
        <end position="515"/>
    </location>
</feature>
<dbReference type="RefSeq" id="XP_007515578.1">
    <property type="nucleotide sequence ID" value="XM_007515516.1"/>
</dbReference>
<keyword evidence="3" id="KW-1185">Reference proteome</keyword>
<gene>
    <name evidence="2" type="ORF">Bathy01g06530</name>
</gene>
<evidence type="ECO:0000256" key="1">
    <source>
        <dbReference type="SAM" id="MobiDB-lite"/>
    </source>
</evidence>
<dbReference type="Proteomes" id="UP000198341">
    <property type="component" value="Chromosome 1"/>
</dbReference>
<evidence type="ECO:0000313" key="3">
    <source>
        <dbReference type="Proteomes" id="UP000198341"/>
    </source>
</evidence>
<dbReference type="AlphaFoldDB" id="K8E9N8"/>
<dbReference type="KEGG" id="bpg:Bathy01g06530"/>
<dbReference type="EMBL" id="FO082278">
    <property type="protein sequence ID" value="CCO14457.1"/>
    <property type="molecule type" value="Genomic_DNA"/>
</dbReference>
<protein>
    <submittedName>
        <fullName evidence="2">Uncharacterized protein</fullName>
    </submittedName>
</protein>
<organism evidence="2 3">
    <name type="scientific">Bathycoccus prasinos</name>
    <dbReference type="NCBI Taxonomy" id="41875"/>
    <lineage>
        <taxon>Eukaryota</taxon>
        <taxon>Viridiplantae</taxon>
        <taxon>Chlorophyta</taxon>
        <taxon>Mamiellophyceae</taxon>
        <taxon>Mamiellales</taxon>
        <taxon>Bathycoccaceae</taxon>
        <taxon>Bathycoccus</taxon>
    </lineage>
</organism>
<feature type="compositionally biased region" description="Basic and acidic residues" evidence="1">
    <location>
        <begin position="409"/>
        <end position="418"/>
    </location>
</feature>
<accession>K8E9N8</accession>
<sequence>MSPSNKKRDMWRNEDQDYIFPRINNLLSRTQLLNSEKKFKKIDKSNEEDRASSWKAWFAFMSSKHYPPDTSDGFSPEEVKRNAIFLAELMEKERRKVVEKSGKAPVGRPKMKKTLGDHVVGDKMRTNNNNNEEMKTPKRVVAGDAKHKRALETTTTTTTTTTTEPFRTSPSLAINMDQAKAIQHCDDGKKKITIRFTPDSELISNTIKSTRQNPIVDLTFRLRKKLGDICDHFSEKWKEAAALLEREAREEEKRKTGNENGLRNKAFMFTMRPNMRGDNSVNLEPCVVWDKQIIGDMTAVKAYEMRGYPETFEIKYSWRFAPLPPPDGSGDKKRKDYTYRTKMAIKEQMIANRDSANNNNNKFDFSTVFDERTRTPLPPPEFTMSAFDVGAFVNGNEQEQPLETIKPSSQEKKRKIDTSSKFAKKPVPKEIKPETDSMLALKLQAELNGGNRERRNRKPMLEAEEEPEEEEEEEEYGGESDLENNDDNDMPISMWMKPDGEKENTSTGDFPNSLLPQGLAGFDSIFAGIGKEDDASRPCGESTMNGFAQVIFGGGGESKDAAMVAACLPKRNVETGPSSFAGLLS</sequence>
<dbReference type="GeneID" id="19018388"/>
<evidence type="ECO:0000313" key="2">
    <source>
        <dbReference type="EMBL" id="CCO14457.1"/>
    </source>
</evidence>
<feature type="compositionally biased region" description="Acidic residues" evidence="1">
    <location>
        <begin position="462"/>
        <end position="489"/>
    </location>
</feature>
<proteinExistence type="predicted"/>